<evidence type="ECO:0000256" key="1">
    <source>
        <dbReference type="SAM" id="Phobius"/>
    </source>
</evidence>
<sequence length="110" mass="11623">MLDSSGDGTKEVAMVVIVIMVVGGILLATVFAVAALRAWGKDVQRTEEELHAPGVRTVTYAVPPGRDPAVLRAVLAQAGYRAIEEDPTTLLVACPHEDDAEKVLSLLESA</sequence>
<reference evidence="2 3" key="1">
    <citation type="journal article" date="2019" name="Int. J. Syst. Evol. Microbiol.">
        <title>The Global Catalogue of Microorganisms (GCM) 10K type strain sequencing project: providing services to taxonomists for standard genome sequencing and annotation.</title>
        <authorList>
            <consortium name="The Broad Institute Genomics Platform"/>
            <consortium name="The Broad Institute Genome Sequencing Center for Infectious Disease"/>
            <person name="Wu L."/>
            <person name="Ma J."/>
        </authorList>
    </citation>
    <scope>NUCLEOTIDE SEQUENCE [LARGE SCALE GENOMIC DNA]</scope>
    <source>
        <strain evidence="2 3">JCM 11813</strain>
    </source>
</reference>
<feature type="transmembrane region" description="Helical" evidence="1">
    <location>
        <begin position="12"/>
        <end position="36"/>
    </location>
</feature>
<evidence type="ECO:0000313" key="2">
    <source>
        <dbReference type="EMBL" id="GAA1161991.1"/>
    </source>
</evidence>
<dbReference type="EMBL" id="BAAAJE010000030">
    <property type="protein sequence ID" value="GAA1161991.1"/>
    <property type="molecule type" value="Genomic_DNA"/>
</dbReference>
<evidence type="ECO:0000313" key="3">
    <source>
        <dbReference type="Proteomes" id="UP001499979"/>
    </source>
</evidence>
<dbReference type="RefSeq" id="WP_343910447.1">
    <property type="nucleotide sequence ID" value="NZ_BAAAJE010000030.1"/>
</dbReference>
<gene>
    <name evidence="2" type="ORF">GCM10009606_44930</name>
</gene>
<protein>
    <submittedName>
        <fullName evidence="2">Uncharacterized protein</fullName>
    </submittedName>
</protein>
<proteinExistence type="predicted"/>
<keyword evidence="3" id="KW-1185">Reference proteome</keyword>
<organism evidence="2 3">
    <name type="scientific">Nocardioides aquiterrae</name>
    <dbReference type="NCBI Taxonomy" id="203799"/>
    <lineage>
        <taxon>Bacteria</taxon>
        <taxon>Bacillati</taxon>
        <taxon>Actinomycetota</taxon>
        <taxon>Actinomycetes</taxon>
        <taxon>Propionibacteriales</taxon>
        <taxon>Nocardioidaceae</taxon>
        <taxon>Nocardioides</taxon>
    </lineage>
</organism>
<comment type="caution">
    <text evidence="2">The sequence shown here is derived from an EMBL/GenBank/DDBJ whole genome shotgun (WGS) entry which is preliminary data.</text>
</comment>
<name>A0ABN1UQ80_9ACTN</name>
<keyword evidence="1" id="KW-0812">Transmembrane</keyword>
<dbReference type="Proteomes" id="UP001499979">
    <property type="component" value="Unassembled WGS sequence"/>
</dbReference>
<keyword evidence="1" id="KW-0472">Membrane</keyword>
<accession>A0ABN1UQ80</accession>
<keyword evidence="1" id="KW-1133">Transmembrane helix</keyword>